<name>A0A0F9W7M6_9ZZZZ</name>
<accession>A0A0F9W7M6</accession>
<sequence length="256" mass="30049">MSKQSSLYPEILFHFTSKNGLFGLLDDTFRVSYGREKIVGKTSTREFGVPMISFCDLRLSELKNHMNNYGKYGIGLNKKWANEKGLNPVWYVSNNCDFADNFNDALNGIYRHMNTVSDGDIFQMLSNDYMKIIDTYRYIKNYQGNLTRDGKTTKNFRFADEREWRYVPPLATPDVLPFIPITRIKTKKQKEEHNHRISHLKLNFQPEDIKYLVVESENDIVELVNHLRVVKNRFSKHDIDRLSSRILTAEQIHNDV</sequence>
<gene>
    <name evidence="1" type="ORF">LCGC14_0003800</name>
</gene>
<organism evidence="1">
    <name type="scientific">marine sediment metagenome</name>
    <dbReference type="NCBI Taxonomy" id="412755"/>
    <lineage>
        <taxon>unclassified sequences</taxon>
        <taxon>metagenomes</taxon>
        <taxon>ecological metagenomes</taxon>
    </lineage>
</organism>
<reference evidence="1" key="1">
    <citation type="journal article" date="2015" name="Nature">
        <title>Complex archaea that bridge the gap between prokaryotes and eukaryotes.</title>
        <authorList>
            <person name="Spang A."/>
            <person name="Saw J.H."/>
            <person name="Jorgensen S.L."/>
            <person name="Zaremba-Niedzwiedzka K."/>
            <person name="Martijn J."/>
            <person name="Lind A.E."/>
            <person name="van Eijk R."/>
            <person name="Schleper C."/>
            <person name="Guy L."/>
            <person name="Ettema T.J."/>
        </authorList>
    </citation>
    <scope>NUCLEOTIDE SEQUENCE</scope>
</reference>
<dbReference type="AlphaFoldDB" id="A0A0F9W7M6"/>
<evidence type="ECO:0000313" key="1">
    <source>
        <dbReference type="EMBL" id="KKO12370.1"/>
    </source>
</evidence>
<proteinExistence type="predicted"/>
<dbReference type="EMBL" id="LAZR01000001">
    <property type="protein sequence ID" value="KKO12370.1"/>
    <property type="molecule type" value="Genomic_DNA"/>
</dbReference>
<dbReference type="InterPro" id="IPR021223">
    <property type="entry name" value="AbiGi"/>
</dbReference>
<comment type="caution">
    <text evidence="1">The sequence shown here is derived from an EMBL/GenBank/DDBJ whole genome shotgun (WGS) entry which is preliminary data.</text>
</comment>
<protein>
    <submittedName>
        <fullName evidence="1">Uncharacterized protein</fullName>
    </submittedName>
</protein>
<dbReference type="Pfam" id="PF10899">
    <property type="entry name" value="AbiGi"/>
    <property type="match status" value="1"/>
</dbReference>